<evidence type="ECO:0000313" key="2">
    <source>
        <dbReference type="WBParaSite" id="PgB02X_g088_t01"/>
    </source>
</evidence>
<evidence type="ECO:0000313" key="1">
    <source>
        <dbReference type="Proteomes" id="UP000887569"/>
    </source>
</evidence>
<sequence>FLLHYCFVYFMERNRLDDWSIRRMMSLREAVRFICSSTSASSAADAWFWRGLRLMGVMVLGVYVEKVASWMHESLLRLSIPQVCSHPLSAVFRTERCIGYR</sequence>
<dbReference type="AlphaFoldDB" id="A0A914ZEW3"/>
<protein>
    <submittedName>
        <fullName evidence="2">Uncharacterized protein</fullName>
    </submittedName>
</protein>
<reference evidence="2" key="1">
    <citation type="submission" date="2022-11" db="UniProtKB">
        <authorList>
            <consortium name="WormBaseParasite"/>
        </authorList>
    </citation>
    <scope>IDENTIFICATION</scope>
</reference>
<proteinExistence type="predicted"/>
<accession>A0A914ZEW3</accession>
<name>A0A914ZEW3_PARUN</name>
<keyword evidence="1" id="KW-1185">Reference proteome</keyword>
<organism evidence="1 2">
    <name type="scientific">Parascaris univalens</name>
    <name type="common">Nematode worm</name>
    <dbReference type="NCBI Taxonomy" id="6257"/>
    <lineage>
        <taxon>Eukaryota</taxon>
        <taxon>Metazoa</taxon>
        <taxon>Ecdysozoa</taxon>
        <taxon>Nematoda</taxon>
        <taxon>Chromadorea</taxon>
        <taxon>Rhabditida</taxon>
        <taxon>Spirurina</taxon>
        <taxon>Ascaridomorpha</taxon>
        <taxon>Ascaridoidea</taxon>
        <taxon>Ascarididae</taxon>
        <taxon>Parascaris</taxon>
    </lineage>
</organism>
<dbReference type="WBParaSite" id="PgB02X_g088_t01">
    <property type="protein sequence ID" value="PgB02X_g088_t01"/>
    <property type="gene ID" value="PgB02X_g088"/>
</dbReference>
<dbReference type="Proteomes" id="UP000887569">
    <property type="component" value="Unplaced"/>
</dbReference>